<evidence type="ECO:0000256" key="1">
    <source>
        <dbReference type="ARBA" id="ARBA00023239"/>
    </source>
</evidence>
<keyword evidence="1" id="KW-0456">Lyase</keyword>
<name>A0ABR8R6K0_9BACI</name>
<dbReference type="PANTHER" id="PTHR12128:SF51">
    <property type="entry name" value="BLL4205 PROTEIN"/>
    <property type="match status" value="1"/>
</dbReference>
<dbReference type="Gene3D" id="3.20.20.70">
    <property type="entry name" value="Aldolase class I"/>
    <property type="match status" value="1"/>
</dbReference>
<dbReference type="RefSeq" id="WP_191696624.1">
    <property type="nucleotide sequence ID" value="NZ_JACSQO010000001.1"/>
</dbReference>
<accession>A0ABR8R6K0</accession>
<evidence type="ECO:0000313" key="2">
    <source>
        <dbReference type="EMBL" id="MBD7943287.1"/>
    </source>
</evidence>
<dbReference type="Proteomes" id="UP000640786">
    <property type="component" value="Unassembled WGS sequence"/>
</dbReference>
<organism evidence="2 3">
    <name type="scientific">Psychrobacillus faecigallinarum</name>
    <dbReference type="NCBI Taxonomy" id="2762235"/>
    <lineage>
        <taxon>Bacteria</taxon>
        <taxon>Bacillati</taxon>
        <taxon>Bacillota</taxon>
        <taxon>Bacilli</taxon>
        <taxon>Bacillales</taxon>
        <taxon>Bacillaceae</taxon>
        <taxon>Psychrobacillus</taxon>
    </lineage>
</organism>
<dbReference type="InterPro" id="IPR013785">
    <property type="entry name" value="Aldolase_TIM"/>
</dbReference>
<gene>
    <name evidence="2" type="ORF">H9650_04075</name>
</gene>
<dbReference type="EMBL" id="JACSQO010000001">
    <property type="protein sequence ID" value="MBD7943287.1"/>
    <property type="molecule type" value="Genomic_DNA"/>
</dbReference>
<dbReference type="InterPro" id="IPR002220">
    <property type="entry name" value="DapA-like"/>
</dbReference>
<comment type="caution">
    <text evidence="2">The sequence shown here is derived from an EMBL/GenBank/DDBJ whole genome shotgun (WGS) entry which is preliminary data.</text>
</comment>
<keyword evidence="3" id="KW-1185">Reference proteome</keyword>
<protein>
    <submittedName>
        <fullName evidence="2">Dihydrodipicolinate synthase family protein</fullName>
    </submittedName>
</protein>
<dbReference type="SMART" id="SM01130">
    <property type="entry name" value="DHDPS"/>
    <property type="match status" value="1"/>
</dbReference>
<dbReference type="PANTHER" id="PTHR12128">
    <property type="entry name" value="DIHYDRODIPICOLINATE SYNTHASE"/>
    <property type="match status" value="1"/>
</dbReference>
<dbReference type="SUPFAM" id="SSF51569">
    <property type="entry name" value="Aldolase"/>
    <property type="match status" value="1"/>
</dbReference>
<evidence type="ECO:0000313" key="3">
    <source>
        <dbReference type="Proteomes" id="UP000640786"/>
    </source>
</evidence>
<reference evidence="2 3" key="1">
    <citation type="submission" date="2020-08" db="EMBL/GenBank/DDBJ databases">
        <title>A Genomic Blueprint of the Chicken Gut Microbiome.</title>
        <authorList>
            <person name="Gilroy R."/>
            <person name="Ravi A."/>
            <person name="Getino M."/>
            <person name="Pursley I."/>
            <person name="Horton D.L."/>
            <person name="Alikhan N.-F."/>
            <person name="Baker D."/>
            <person name="Gharbi K."/>
            <person name="Hall N."/>
            <person name="Watson M."/>
            <person name="Adriaenssens E.M."/>
            <person name="Foster-Nyarko E."/>
            <person name="Jarju S."/>
            <person name="Secka A."/>
            <person name="Antonio M."/>
            <person name="Oren A."/>
            <person name="Chaudhuri R."/>
            <person name="La Ragione R.M."/>
            <person name="Hildebrand F."/>
            <person name="Pallen M.J."/>
        </authorList>
    </citation>
    <scope>NUCLEOTIDE SEQUENCE [LARGE SCALE GENOMIC DNA]</scope>
    <source>
        <strain evidence="2 3">Sa2BUA9</strain>
    </source>
</reference>
<proteinExistence type="predicted"/>
<sequence>MALTDELKQHLHDGAFIPAHPLAITQDKQLDEEAQRRLTRYYIEAGVGGVAVGVHTTQFEIRDPQFNLYETVLKLAMEEIEKAKIDRPFLKIAGACGKTEQAIEEANTAKNLGYDMVLLSNGGLNEYSENELIERTMSVSDIIPVFGFYLQPAVGGRVFSYDFWEQFAAIDNVFGIKMAPFDRYLTLDVIRAVNASPRRDEIALYTGNDDNIVTDLFTEYEAEVNGQKASKQIVGGLLGHWSVWTHKAVELFEQIKEARANEQIDKKWFSIAQQVTDANAAFFDSKHDFKGSIAGINEVLRRQGLMKGNWCLMDHEVLSDGQLEEIDRVYAAYPELNDDSFVKEFLEKESAVPRLS</sequence>
<dbReference type="Pfam" id="PF00701">
    <property type="entry name" value="DHDPS"/>
    <property type="match status" value="1"/>
</dbReference>